<dbReference type="GO" id="GO:0046872">
    <property type="term" value="F:metal ion binding"/>
    <property type="evidence" value="ECO:0007669"/>
    <property type="project" value="UniProtKB-KW"/>
</dbReference>
<evidence type="ECO:0000256" key="1">
    <source>
        <dbReference type="ARBA" id="ARBA00022490"/>
    </source>
</evidence>
<keyword evidence="1" id="KW-0963">Cytoplasm</keyword>
<sequence>MFEVKKITSRLIALEEQVRKILAEIEALKMESYALEEENDRLRAEKAANLTVEALTQVESNVQKLQGEGYDTLSRLYKEGFHICHVHFGQPRSGEDCLFCMSFLHKE</sequence>
<keyword evidence="6" id="KW-0175">Coiled coil</keyword>
<dbReference type="Proteomes" id="UP000468766">
    <property type="component" value="Unassembled WGS sequence"/>
</dbReference>
<keyword evidence="4" id="KW-0862">Zinc</keyword>
<dbReference type="GO" id="GO:0008156">
    <property type="term" value="P:negative regulation of DNA replication"/>
    <property type="evidence" value="ECO:0007669"/>
    <property type="project" value="UniProtKB-KW"/>
</dbReference>
<dbReference type="InterPro" id="IPR010377">
    <property type="entry name" value="YabA"/>
</dbReference>
<evidence type="ECO:0000256" key="5">
    <source>
        <dbReference type="ARBA" id="ARBA00022880"/>
    </source>
</evidence>
<dbReference type="Pfam" id="PF06156">
    <property type="entry name" value="YabA"/>
    <property type="match status" value="1"/>
</dbReference>
<evidence type="ECO:0000256" key="3">
    <source>
        <dbReference type="ARBA" id="ARBA00022723"/>
    </source>
</evidence>
<keyword evidence="8" id="KW-1185">Reference proteome</keyword>
<organism evidence="7 8">
    <name type="scientific">Heliorestis acidaminivorans</name>
    <dbReference type="NCBI Taxonomy" id="553427"/>
    <lineage>
        <taxon>Bacteria</taxon>
        <taxon>Bacillati</taxon>
        <taxon>Bacillota</taxon>
        <taxon>Clostridia</taxon>
        <taxon>Eubacteriales</taxon>
        <taxon>Heliobacteriaceae</taxon>
        <taxon>Heliorestis</taxon>
    </lineage>
</organism>
<dbReference type="PIRSF" id="PIRSF021439">
    <property type="entry name" value="DUF972"/>
    <property type="match status" value="1"/>
</dbReference>
<keyword evidence="2" id="KW-0235">DNA replication</keyword>
<dbReference type="OrthoDB" id="2112130at2"/>
<reference evidence="7 8" key="1">
    <citation type="submission" date="2019-10" db="EMBL/GenBank/DDBJ databases">
        <title>Whole-genome sequence of the extremophile Heliorestis acidaminivorans DSM 24790.</title>
        <authorList>
            <person name="Kyndt J.A."/>
            <person name="Meyer T.E."/>
        </authorList>
    </citation>
    <scope>NUCLEOTIDE SEQUENCE [LARGE SCALE GENOMIC DNA]</scope>
    <source>
        <strain evidence="7 8">DSM 24790</strain>
    </source>
</reference>
<accession>A0A6I0F6S8</accession>
<protein>
    <submittedName>
        <fullName evidence="7">DNA replication initiation control protein YabA</fullName>
    </submittedName>
</protein>
<proteinExistence type="predicted"/>
<keyword evidence="3" id="KW-0479">Metal-binding</keyword>
<keyword evidence="5" id="KW-0236">DNA replication inhibitor</keyword>
<dbReference type="GO" id="GO:0006260">
    <property type="term" value="P:DNA replication"/>
    <property type="evidence" value="ECO:0007669"/>
    <property type="project" value="UniProtKB-KW"/>
</dbReference>
<evidence type="ECO:0000313" key="8">
    <source>
        <dbReference type="Proteomes" id="UP000468766"/>
    </source>
</evidence>
<feature type="coiled-coil region" evidence="6">
    <location>
        <begin position="4"/>
        <end position="45"/>
    </location>
</feature>
<dbReference type="AlphaFoldDB" id="A0A6I0F6S8"/>
<name>A0A6I0F6S8_9FIRM</name>
<evidence type="ECO:0000256" key="4">
    <source>
        <dbReference type="ARBA" id="ARBA00022833"/>
    </source>
</evidence>
<evidence type="ECO:0000313" key="7">
    <source>
        <dbReference type="EMBL" id="KAB2953012.1"/>
    </source>
</evidence>
<evidence type="ECO:0000256" key="6">
    <source>
        <dbReference type="SAM" id="Coils"/>
    </source>
</evidence>
<comment type="caution">
    <text evidence="7">The sequence shown here is derived from an EMBL/GenBank/DDBJ whole genome shotgun (WGS) entry which is preliminary data.</text>
</comment>
<dbReference type="Gene3D" id="1.20.5.340">
    <property type="match status" value="1"/>
</dbReference>
<dbReference type="EMBL" id="WBXO01000004">
    <property type="protein sequence ID" value="KAB2953012.1"/>
    <property type="molecule type" value="Genomic_DNA"/>
</dbReference>
<gene>
    <name evidence="7" type="ORF">F9B85_07040</name>
</gene>
<evidence type="ECO:0000256" key="2">
    <source>
        <dbReference type="ARBA" id="ARBA00022705"/>
    </source>
</evidence>